<evidence type="ECO:0000313" key="3">
    <source>
        <dbReference type="EMBL" id="GEU44518.1"/>
    </source>
</evidence>
<dbReference type="PANTHER" id="PTHR11439:SF495">
    <property type="entry name" value="REVERSE TRANSCRIPTASE, RNA-DEPENDENT DNA POLYMERASE-RELATED"/>
    <property type="match status" value="1"/>
</dbReference>
<organism evidence="3">
    <name type="scientific">Tanacetum cinerariifolium</name>
    <name type="common">Dalmatian daisy</name>
    <name type="synonym">Chrysanthemum cinerariifolium</name>
    <dbReference type="NCBI Taxonomy" id="118510"/>
    <lineage>
        <taxon>Eukaryota</taxon>
        <taxon>Viridiplantae</taxon>
        <taxon>Streptophyta</taxon>
        <taxon>Embryophyta</taxon>
        <taxon>Tracheophyta</taxon>
        <taxon>Spermatophyta</taxon>
        <taxon>Magnoliopsida</taxon>
        <taxon>eudicotyledons</taxon>
        <taxon>Gunneridae</taxon>
        <taxon>Pentapetalae</taxon>
        <taxon>asterids</taxon>
        <taxon>campanulids</taxon>
        <taxon>Asterales</taxon>
        <taxon>Asteraceae</taxon>
        <taxon>Asteroideae</taxon>
        <taxon>Anthemideae</taxon>
        <taxon>Anthemidinae</taxon>
        <taxon>Tanacetum</taxon>
    </lineage>
</organism>
<accession>A0A6L2K552</accession>
<dbReference type="EMBL" id="BKCJ010001857">
    <property type="protein sequence ID" value="GEU44518.1"/>
    <property type="molecule type" value="Genomic_DNA"/>
</dbReference>
<dbReference type="Pfam" id="PF07727">
    <property type="entry name" value="RVT_2"/>
    <property type="match status" value="1"/>
</dbReference>
<dbReference type="PANTHER" id="PTHR11439">
    <property type="entry name" value="GAG-POL-RELATED RETROTRANSPOSON"/>
    <property type="match status" value="1"/>
</dbReference>
<name>A0A6L2K552_TANCI</name>
<reference evidence="3" key="1">
    <citation type="journal article" date="2019" name="Sci. Rep.">
        <title>Draft genome of Tanacetum cinerariifolium, the natural source of mosquito coil.</title>
        <authorList>
            <person name="Yamashiro T."/>
            <person name="Shiraishi A."/>
            <person name="Satake H."/>
            <person name="Nakayama K."/>
        </authorList>
    </citation>
    <scope>NUCLEOTIDE SEQUENCE</scope>
</reference>
<feature type="domain" description="Retroviral polymerase SH3-like" evidence="2">
    <location>
        <begin position="22"/>
        <end position="67"/>
    </location>
</feature>
<dbReference type="InterPro" id="IPR013103">
    <property type="entry name" value="RVT_2"/>
</dbReference>
<dbReference type="Pfam" id="PF25597">
    <property type="entry name" value="SH3_retrovirus"/>
    <property type="match status" value="1"/>
</dbReference>
<evidence type="ECO:0000259" key="1">
    <source>
        <dbReference type="Pfam" id="PF07727"/>
    </source>
</evidence>
<proteinExistence type="predicted"/>
<gene>
    <name evidence="3" type="ORF">Tci_016496</name>
</gene>
<dbReference type="InterPro" id="IPR057670">
    <property type="entry name" value="SH3_retrovirus"/>
</dbReference>
<protein>
    <submittedName>
        <fullName evidence="3">Retrovirus-related Pol polyprotein from transposon TNT 1-94</fullName>
    </submittedName>
</protein>
<dbReference type="AlphaFoldDB" id="A0A6L2K552"/>
<evidence type="ECO:0000259" key="2">
    <source>
        <dbReference type="Pfam" id="PF25597"/>
    </source>
</evidence>
<sequence length="603" mass="68531">MKSSSNMLKSIIPNTILNTIDRLGKFDGKADEGFFVGYSTNSKAFRVFNTRTRIVEENLHVKFSENTPNIAGSGPNWLFDIDELIKSMNYKTVVAGNQYNGSTCPKACDNVEEPRVNQKKDANVNNTNNINIVSPTDNAAGIEDNVVDENIVWMIEAIRLFIAYASFKDFVVYQMDVKSVFLYGKIKEEVYVCQPPGFEDPDFPNKVYKVEKIFRYLKGQPKLGLWYPKDSPFDLVAYTDSDNAGVSLDKKSTTGGCQFLGCRKRDTAYQRQVFTRKRVFTIPNMAYSPSTIRRLKADNTIRVNWSPTKSLFDVGSNRISIFTVILRGGIVSSDVEFFSLEPPVRDTISSTDVIFTFTLNPKGRNYFVKSKIKIMSHFQLGYRHIFNWLIRMRSWLLPVGARRSLSNPNLVEEEDGLNRYGAFFMTCPFQQGTRPCLPDPYTPQELQEFNSENYDAIIEPFSPSPIPVEDSDPFMEEIDLFLASDGSIPPNINSNYSDSEGDNLVLERLLHDDPIPLPDTLDFSNVVRVFLPFFTYPMTSSILLSSMSEDTIFDPGISNYHFSSLEPGVSHRSGTFMKFYVYPNHLNESPMEILSSTCFLMDQ</sequence>
<comment type="caution">
    <text evidence="3">The sequence shown here is derived from an EMBL/GenBank/DDBJ whole genome shotgun (WGS) entry which is preliminary data.</text>
</comment>
<feature type="domain" description="Reverse transcriptase Ty1/copia-type" evidence="1">
    <location>
        <begin position="152"/>
        <end position="222"/>
    </location>
</feature>